<keyword evidence="3" id="KW-0175">Coiled coil</keyword>
<feature type="domain" description="PAC" evidence="6">
    <location>
        <begin position="530"/>
        <end position="584"/>
    </location>
</feature>
<dbReference type="Pfam" id="PF00990">
    <property type="entry name" value="GGDEF"/>
    <property type="match status" value="1"/>
</dbReference>
<feature type="transmembrane region" description="Helical" evidence="4">
    <location>
        <begin position="213"/>
        <end position="232"/>
    </location>
</feature>
<organism evidence="9 10">
    <name type="scientific">Pseudomonas protegens (strain DSM 19095 / LMG 27888 / CFBP 6595 / CHA0)</name>
    <dbReference type="NCBI Taxonomy" id="1124983"/>
    <lineage>
        <taxon>Bacteria</taxon>
        <taxon>Pseudomonadati</taxon>
        <taxon>Pseudomonadota</taxon>
        <taxon>Gammaproteobacteria</taxon>
        <taxon>Pseudomonadales</taxon>
        <taxon>Pseudomonadaceae</taxon>
        <taxon>Pseudomonas</taxon>
    </lineage>
</organism>
<dbReference type="Proteomes" id="UP000013940">
    <property type="component" value="Chromosome"/>
</dbReference>
<dbReference type="Gene3D" id="3.20.20.450">
    <property type="entry name" value="EAL domain"/>
    <property type="match status" value="1"/>
</dbReference>
<evidence type="ECO:0000256" key="1">
    <source>
        <dbReference type="ARBA" id="ARBA00012282"/>
    </source>
</evidence>
<gene>
    <name evidence="9" type="ORF">PFLCHA0_c61220</name>
</gene>
<feature type="domain" description="EAL" evidence="7">
    <location>
        <begin position="758"/>
        <end position="1012"/>
    </location>
</feature>
<dbReference type="SUPFAM" id="SSF141868">
    <property type="entry name" value="EAL domain-like"/>
    <property type="match status" value="1"/>
</dbReference>
<dbReference type="GO" id="GO:0071111">
    <property type="term" value="F:cyclic-guanylate-specific phosphodiesterase activity"/>
    <property type="evidence" value="ECO:0007669"/>
    <property type="project" value="UniProtKB-EC"/>
</dbReference>
<dbReference type="Gene3D" id="3.30.450.20">
    <property type="entry name" value="PAS domain"/>
    <property type="match status" value="2"/>
</dbReference>
<feature type="transmembrane region" description="Helical" evidence="4">
    <location>
        <begin position="121"/>
        <end position="139"/>
    </location>
</feature>
<dbReference type="PROSITE" id="PS50113">
    <property type="entry name" value="PAC"/>
    <property type="match status" value="2"/>
</dbReference>
<evidence type="ECO:0000313" key="9">
    <source>
        <dbReference type="EMBL" id="AGL87850.1"/>
    </source>
</evidence>
<dbReference type="FunFam" id="3.20.20.450:FF:000001">
    <property type="entry name" value="Cyclic di-GMP phosphodiesterase yahA"/>
    <property type="match status" value="1"/>
</dbReference>
<sequence length="1013" mass="113103">MTTGWSQAPAIGASRPDAFRVQAGPSGFIDFMTWSSLARGFACVCSGDVSGSTIIRTLPMTLNPDLSGPFVEPRVIRQHYAVEMAVERTRLLYQGSLLPTLFMLLNGLVCTWLLWSPARYLLLSVWMVWLLALVALRVIQVAAFDSAIPSRQAQPVWQRMFLLGSAVSGLTLACAGIALVPTDNFLQQAWVFGLIGAAILSASVAYAVSLQAFLSFTLPCLLPAIAYLFWGGDDQQRGWGWLGLILLVSLSVVAWQVNRLMQRGLLRRFQNQALIEHLQNAQGRSDQLNRELAREVEQRRRAEEQLREAQTGLEQRVAQRSLELDAANQALSKSEARLALALNASELGLWDWNLQTDEVHHTQIKELFGLEPEDVTAMLSHLKPRLHPEDLPLLKRALVEHLKGRSDDYQVEYRVRHGAGHWVWIEDRGRAVERSPSGRVLRMAGTRRDISADKELEVQRNLAATVFEAASEGIVILDPDYALIAANQAFSQVTGYQIEDMLGRNVVELSCSRDARRHYPLIHQALEQYGSWQGELVETRKNGELYPQWLQLNVVRDKRGKVRHIVGFFADLSARRESEERMRYLTHYDELTGLANRSLFRERLREAHQRVRQGGRSLALLHINLDRFKLLNDSLGHEVADQLLQKMARRLVNALPEADTIARLSGDEFAVLFDAYGSLSSLTRVATRLLSKLRLPITVEGHELVVSASMGISMLPDSAREIAALISQANMAMAHAKHLGGNNFQFYTESLQASTLERLQLENQLRKAIEEGQLTVFYQPKLCLASGRLNAAEALVRWDHPVMGRVPPGDFIGLAEETGLIGPIGEFVLRQACRQACEWQRQGLEPIRVSVNLSVYQLRQGKLVSLVRQVLEETGLEPHFLELELTESQLLDSVEHIIATFQQLRGLGVKLAIDDFGTGYSSLSYLKRIPVDYVKIDQAFIRGLAEGGEDAAITRAIIAMAHGLSLKVVAEGVEDPAQLAFLKAEHCDEVQGYLISRPVAAEGLALLLQAQSR</sequence>
<dbReference type="HOGENOM" id="CLU_000445_70_31_6"/>
<dbReference type="Pfam" id="PF08447">
    <property type="entry name" value="PAS_3"/>
    <property type="match status" value="1"/>
</dbReference>
<evidence type="ECO:0000259" key="8">
    <source>
        <dbReference type="PROSITE" id="PS50887"/>
    </source>
</evidence>
<dbReference type="eggNOG" id="COG5001">
    <property type="taxonomic scope" value="Bacteria"/>
</dbReference>
<dbReference type="SMART" id="SM00091">
    <property type="entry name" value="PAS"/>
    <property type="match status" value="2"/>
</dbReference>
<evidence type="ECO:0000256" key="3">
    <source>
        <dbReference type="SAM" id="Coils"/>
    </source>
</evidence>
<dbReference type="InterPro" id="IPR035919">
    <property type="entry name" value="EAL_sf"/>
</dbReference>
<dbReference type="Pfam" id="PF00563">
    <property type="entry name" value="EAL"/>
    <property type="match status" value="1"/>
</dbReference>
<reference evidence="10" key="1">
    <citation type="journal article" date="2014" name="Genome Announc.">
        <title>Full-genome sequence of the plant growth-promoting bacterium Pseudomonas protegens CHA0.</title>
        <authorList>
            <person name="Jousset A."/>
            <person name="Schuldes J."/>
            <person name="Keel C."/>
            <person name="Maurhofer M."/>
            <person name="Daniel R."/>
            <person name="Scheu S."/>
            <person name="Thuermer A."/>
        </authorList>
    </citation>
    <scope>NUCLEOTIDE SEQUENCE [LARGE SCALE GENOMIC DNA]</scope>
    <source>
        <strain evidence="10">DSM 19095 / LMG 27888 / CFBP 6595 / CHA0</strain>
    </source>
</reference>
<evidence type="ECO:0000259" key="7">
    <source>
        <dbReference type="PROSITE" id="PS50883"/>
    </source>
</evidence>
<dbReference type="InterPro" id="IPR043128">
    <property type="entry name" value="Rev_trsase/Diguanyl_cyclase"/>
</dbReference>
<dbReference type="PANTHER" id="PTHR44757">
    <property type="entry name" value="DIGUANYLATE CYCLASE DGCP"/>
    <property type="match status" value="1"/>
</dbReference>
<accession>A0A2C9EW07</accession>
<dbReference type="SMART" id="SM00052">
    <property type="entry name" value="EAL"/>
    <property type="match status" value="1"/>
</dbReference>
<dbReference type="KEGG" id="pprc:PFLCHA0_c61220"/>
<dbReference type="EC" id="3.1.4.52" evidence="1"/>
<evidence type="ECO:0000256" key="2">
    <source>
        <dbReference type="ARBA" id="ARBA00022636"/>
    </source>
</evidence>
<keyword evidence="2" id="KW-0973">c-di-GMP</keyword>
<dbReference type="SUPFAM" id="SSF55785">
    <property type="entry name" value="PYP-like sensor domain (PAS domain)"/>
    <property type="match status" value="2"/>
</dbReference>
<keyword evidence="4" id="KW-0812">Transmembrane</keyword>
<dbReference type="InterPro" id="IPR035965">
    <property type="entry name" value="PAS-like_dom_sf"/>
</dbReference>
<feature type="coiled-coil region" evidence="3">
    <location>
        <begin position="271"/>
        <end position="344"/>
    </location>
</feature>
<feature type="domain" description="PAS" evidence="5">
    <location>
        <begin position="361"/>
        <end position="405"/>
    </location>
</feature>
<evidence type="ECO:0000256" key="4">
    <source>
        <dbReference type="SAM" id="Phobius"/>
    </source>
</evidence>
<proteinExistence type="predicted"/>
<dbReference type="AlphaFoldDB" id="A0A2C9EW07"/>
<feature type="domain" description="PAS" evidence="5">
    <location>
        <begin position="459"/>
        <end position="529"/>
    </location>
</feature>
<dbReference type="NCBIfam" id="TIGR00229">
    <property type="entry name" value="sensory_box"/>
    <property type="match status" value="2"/>
</dbReference>
<evidence type="ECO:0000313" key="10">
    <source>
        <dbReference type="Proteomes" id="UP000013940"/>
    </source>
</evidence>
<feature type="transmembrane region" description="Helical" evidence="4">
    <location>
        <begin position="238"/>
        <end position="258"/>
    </location>
</feature>
<dbReference type="PANTHER" id="PTHR44757:SF2">
    <property type="entry name" value="BIOFILM ARCHITECTURE MAINTENANCE PROTEIN MBAA"/>
    <property type="match status" value="1"/>
</dbReference>
<name>A0A2C9EW07_PSEPH</name>
<dbReference type="InterPro" id="IPR000700">
    <property type="entry name" value="PAS-assoc_C"/>
</dbReference>
<feature type="transmembrane region" description="Helical" evidence="4">
    <location>
        <begin position="160"/>
        <end position="179"/>
    </location>
</feature>
<dbReference type="Gene3D" id="3.30.70.270">
    <property type="match status" value="1"/>
</dbReference>
<protein>
    <recommendedName>
        <fullName evidence="1">cyclic-guanylate-specific phosphodiesterase</fullName>
        <ecNumber evidence="1">3.1.4.52</ecNumber>
    </recommendedName>
</protein>
<dbReference type="SMART" id="SM00267">
    <property type="entry name" value="GGDEF"/>
    <property type="match status" value="1"/>
</dbReference>
<evidence type="ECO:0000259" key="6">
    <source>
        <dbReference type="PROSITE" id="PS50113"/>
    </source>
</evidence>
<keyword evidence="4" id="KW-1133">Transmembrane helix</keyword>
<dbReference type="InterPro" id="IPR001633">
    <property type="entry name" value="EAL_dom"/>
</dbReference>
<feature type="domain" description="GGDEF" evidence="8">
    <location>
        <begin position="616"/>
        <end position="749"/>
    </location>
</feature>
<dbReference type="CDD" id="cd01949">
    <property type="entry name" value="GGDEF"/>
    <property type="match status" value="1"/>
</dbReference>
<keyword evidence="4" id="KW-0472">Membrane</keyword>
<dbReference type="CDD" id="cd00130">
    <property type="entry name" value="PAS"/>
    <property type="match status" value="2"/>
</dbReference>
<feature type="domain" description="PAC" evidence="6">
    <location>
        <begin position="409"/>
        <end position="462"/>
    </location>
</feature>
<dbReference type="InterPro" id="IPR001610">
    <property type="entry name" value="PAC"/>
</dbReference>
<dbReference type="InterPro" id="IPR052155">
    <property type="entry name" value="Biofilm_reg_signaling"/>
</dbReference>
<evidence type="ECO:0000259" key="5">
    <source>
        <dbReference type="PROSITE" id="PS50112"/>
    </source>
</evidence>
<dbReference type="InterPro" id="IPR013655">
    <property type="entry name" value="PAS_fold_3"/>
</dbReference>
<dbReference type="PROSITE" id="PS50883">
    <property type="entry name" value="EAL"/>
    <property type="match status" value="1"/>
</dbReference>
<dbReference type="InterPro" id="IPR000014">
    <property type="entry name" value="PAS"/>
</dbReference>
<dbReference type="PROSITE" id="PS50112">
    <property type="entry name" value="PAS"/>
    <property type="match status" value="2"/>
</dbReference>
<feature type="transmembrane region" description="Helical" evidence="4">
    <location>
        <begin position="185"/>
        <end position="206"/>
    </location>
</feature>
<dbReference type="SMART" id="SM00086">
    <property type="entry name" value="PAC"/>
    <property type="match status" value="2"/>
</dbReference>
<dbReference type="NCBIfam" id="TIGR00254">
    <property type="entry name" value="GGDEF"/>
    <property type="match status" value="1"/>
</dbReference>
<dbReference type="EMBL" id="CP003190">
    <property type="protein sequence ID" value="AGL87850.1"/>
    <property type="molecule type" value="Genomic_DNA"/>
</dbReference>
<dbReference type="SUPFAM" id="SSF55073">
    <property type="entry name" value="Nucleotide cyclase"/>
    <property type="match status" value="1"/>
</dbReference>
<dbReference type="PROSITE" id="PS50887">
    <property type="entry name" value="GGDEF"/>
    <property type="match status" value="1"/>
</dbReference>
<dbReference type="InterPro" id="IPR000160">
    <property type="entry name" value="GGDEF_dom"/>
</dbReference>
<dbReference type="Pfam" id="PF13426">
    <property type="entry name" value="PAS_9"/>
    <property type="match status" value="1"/>
</dbReference>
<feature type="transmembrane region" description="Helical" evidence="4">
    <location>
        <begin position="97"/>
        <end position="115"/>
    </location>
</feature>
<dbReference type="InterPro" id="IPR029787">
    <property type="entry name" value="Nucleotide_cyclase"/>
</dbReference>
<dbReference type="CDD" id="cd01948">
    <property type="entry name" value="EAL"/>
    <property type="match status" value="1"/>
</dbReference>